<dbReference type="AlphaFoldDB" id="A0A8D2ADK6"/>
<dbReference type="OrthoDB" id="9610380at2759"/>
<dbReference type="GeneTree" id="ENSGT00390000018090"/>
<evidence type="ECO:0000313" key="4">
    <source>
        <dbReference type="Proteomes" id="UP000694564"/>
    </source>
</evidence>
<feature type="chain" id="PRO_5034498885" evidence="2">
    <location>
        <begin position="25"/>
        <end position="168"/>
    </location>
</feature>
<reference evidence="3" key="2">
    <citation type="submission" date="2025-09" db="UniProtKB">
        <authorList>
            <consortium name="Ensembl"/>
        </authorList>
    </citation>
    <scope>IDENTIFICATION</scope>
</reference>
<dbReference type="GO" id="GO:0001669">
    <property type="term" value="C:acrosomal vesicle"/>
    <property type="evidence" value="ECO:0007669"/>
    <property type="project" value="InterPro"/>
</dbReference>
<dbReference type="Proteomes" id="UP000694564">
    <property type="component" value="Chromosome 4"/>
</dbReference>
<dbReference type="Ensembl" id="ENSSVLT00005000804.1">
    <property type="protein sequence ID" value="ENSSVLP00005000723.1"/>
    <property type="gene ID" value="ENSSVLG00005000637.1"/>
</dbReference>
<feature type="signal peptide" evidence="2">
    <location>
        <begin position="1"/>
        <end position="24"/>
    </location>
</feature>
<evidence type="ECO:0000256" key="2">
    <source>
        <dbReference type="SAM" id="SignalP"/>
    </source>
</evidence>
<dbReference type="Pfam" id="PF15307">
    <property type="entry name" value="SPACA7"/>
    <property type="match status" value="1"/>
</dbReference>
<feature type="compositionally biased region" description="Polar residues" evidence="1">
    <location>
        <begin position="62"/>
        <end position="72"/>
    </location>
</feature>
<evidence type="ECO:0000256" key="1">
    <source>
        <dbReference type="SAM" id="MobiDB-lite"/>
    </source>
</evidence>
<evidence type="ECO:0000313" key="3">
    <source>
        <dbReference type="Ensembl" id="ENSSVLP00005000723.1"/>
    </source>
</evidence>
<dbReference type="InterPro" id="IPR029301">
    <property type="entry name" value="SPACA7"/>
</dbReference>
<feature type="region of interest" description="Disordered" evidence="1">
    <location>
        <begin position="57"/>
        <end position="168"/>
    </location>
</feature>
<keyword evidence="4" id="KW-1185">Reference proteome</keyword>
<keyword evidence="2" id="KW-0732">Signal</keyword>
<accession>A0A8D2ADK6</accession>
<organism evidence="3 4">
    <name type="scientific">Sciurus vulgaris</name>
    <name type="common">Eurasian red squirrel</name>
    <dbReference type="NCBI Taxonomy" id="55149"/>
    <lineage>
        <taxon>Eukaryota</taxon>
        <taxon>Metazoa</taxon>
        <taxon>Chordata</taxon>
        <taxon>Craniata</taxon>
        <taxon>Vertebrata</taxon>
        <taxon>Euteleostomi</taxon>
        <taxon>Mammalia</taxon>
        <taxon>Eutheria</taxon>
        <taxon>Euarchontoglires</taxon>
        <taxon>Glires</taxon>
        <taxon>Rodentia</taxon>
        <taxon>Sciuromorpha</taxon>
        <taxon>Sciuridae</taxon>
        <taxon>Sciurinae</taxon>
        <taxon>Sciurini</taxon>
        <taxon>Sciurus</taxon>
    </lineage>
</organism>
<reference evidence="3" key="1">
    <citation type="submission" date="2025-08" db="UniProtKB">
        <authorList>
            <consortium name="Ensembl"/>
        </authorList>
    </citation>
    <scope>IDENTIFICATION</scope>
</reference>
<proteinExistence type="predicted"/>
<name>A0A8D2ADK6_SCIVU</name>
<sequence>MAVSRGVGTHILVLLLCCWQEVELQLTNMTSGSVPSRLGLNPADDILVQELLEPNKSKFSETHTTAATLSTKQSKEKNAGIDENYQADGAENYHELLESTHFSSGNEDRTQLSHLSSLGGEDREPEHLPGAPGVRRSLPPTGEAAGSKPCAEAQRRSPTPMGKWVSLP</sequence>
<protein>
    <submittedName>
        <fullName evidence="3">Uncharacterized protein</fullName>
    </submittedName>
</protein>